<evidence type="ECO:0000313" key="4">
    <source>
        <dbReference type="Proteomes" id="UP001162881"/>
    </source>
</evidence>
<name>A0ABT0BJ19_9SPHN</name>
<reference evidence="3" key="1">
    <citation type="submission" date="2022-03" db="EMBL/GenBank/DDBJ databases">
        <title>Identification of a novel bacterium isolated from mangrove sediments.</title>
        <authorList>
            <person name="Pan X."/>
        </authorList>
    </citation>
    <scope>NUCLEOTIDE SEQUENCE</scope>
    <source>
        <strain evidence="3">B1949</strain>
    </source>
</reference>
<accession>A0ABT0BJ19</accession>
<dbReference type="SUPFAM" id="SSF49899">
    <property type="entry name" value="Concanavalin A-like lectins/glucanases"/>
    <property type="match status" value="1"/>
</dbReference>
<dbReference type="Pfam" id="PF02210">
    <property type="entry name" value="Laminin_G_2"/>
    <property type="match status" value="1"/>
</dbReference>
<feature type="signal peptide" evidence="1">
    <location>
        <begin position="1"/>
        <end position="20"/>
    </location>
</feature>
<evidence type="ECO:0000256" key="1">
    <source>
        <dbReference type="SAM" id="SignalP"/>
    </source>
</evidence>
<feature type="non-terminal residue" evidence="3">
    <location>
        <position position="145"/>
    </location>
</feature>
<keyword evidence="1" id="KW-0732">Signal</keyword>
<dbReference type="InterPro" id="IPR001791">
    <property type="entry name" value="Laminin_G"/>
</dbReference>
<organism evidence="3 4">
    <name type="scientific">Novosphingobium organovorum</name>
    <dbReference type="NCBI Taxonomy" id="2930092"/>
    <lineage>
        <taxon>Bacteria</taxon>
        <taxon>Pseudomonadati</taxon>
        <taxon>Pseudomonadota</taxon>
        <taxon>Alphaproteobacteria</taxon>
        <taxon>Sphingomonadales</taxon>
        <taxon>Sphingomonadaceae</taxon>
        <taxon>Novosphingobium</taxon>
    </lineage>
</organism>
<gene>
    <name evidence="3" type="ORF">MTR62_19280</name>
</gene>
<evidence type="ECO:0000259" key="2">
    <source>
        <dbReference type="Pfam" id="PF02210"/>
    </source>
</evidence>
<protein>
    <submittedName>
        <fullName evidence="3">LamG domain-containing protein</fullName>
    </submittedName>
</protein>
<feature type="domain" description="Laminin G" evidence="2">
    <location>
        <begin position="70"/>
        <end position="136"/>
    </location>
</feature>
<sequence>MATRALAIMMTTALAGGAIASQVRAQAADQPIGPFNLQSIAAAPTWSTPITLSAPSWTLSGWICLDAPRSGTLLVLAGETGEPLRLIAEDGHLALRLGQANARASAAIAPGQWHRVTIRAVRGQASLTLDKAAPVALGAALPTRL</sequence>
<dbReference type="Gene3D" id="2.60.120.200">
    <property type="match status" value="1"/>
</dbReference>
<dbReference type="Proteomes" id="UP001162881">
    <property type="component" value="Unassembled WGS sequence"/>
</dbReference>
<proteinExistence type="predicted"/>
<dbReference type="EMBL" id="JALHLF010000153">
    <property type="protein sequence ID" value="MCJ2184816.1"/>
    <property type="molecule type" value="Genomic_DNA"/>
</dbReference>
<keyword evidence="4" id="KW-1185">Reference proteome</keyword>
<comment type="caution">
    <text evidence="3">The sequence shown here is derived from an EMBL/GenBank/DDBJ whole genome shotgun (WGS) entry which is preliminary data.</text>
</comment>
<dbReference type="InterPro" id="IPR013320">
    <property type="entry name" value="ConA-like_dom_sf"/>
</dbReference>
<feature type="chain" id="PRO_5047371052" evidence="1">
    <location>
        <begin position="21"/>
        <end position="145"/>
    </location>
</feature>
<dbReference type="RefSeq" id="WP_244024003.1">
    <property type="nucleotide sequence ID" value="NZ_JALHLF010000153.1"/>
</dbReference>
<evidence type="ECO:0000313" key="3">
    <source>
        <dbReference type="EMBL" id="MCJ2184816.1"/>
    </source>
</evidence>